<dbReference type="Gene3D" id="1.20.272.40">
    <property type="match status" value="1"/>
</dbReference>
<dbReference type="Pfam" id="PF18147">
    <property type="entry name" value="Suv3_C_1"/>
    <property type="match status" value="1"/>
</dbReference>
<evidence type="ECO:0000256" key="5">
    <source>
        <dbReference type="SAM" id="MobiDB-lite"/>
    </source>
</evidence>
<keyword evidence="9" id="KW-1185">Reference proteome</keyword>
<dbReference type="InterPro" id="IPR041082">
    <property type="entry name" value="Suv3_C_1"/>
</dbReference>
<reference evidence="8 9" key="1">
    <citation type="submission" date="2022-08" db="EMBL/GenBank/DDBJ databases">
        <title>Reclassification of Massilia species as members of the genera Telluria, Duganella, Pseudoduganella, Mokoshia gen. nov. and Zemynaea gen. nov. using orthogonal and non-orthogonal genome-based approaches.</title>
        <authorList>
            <person name="Bowman J.P."/>
        </authorList>
    </citation>
    <scope>NUCLEOTIDE SEQUENCE [LARGE SCALE GENOMIC DNA]</scope>
    <source>
        <strain evidence="8 9">JCM 31661</strain>
    </source>
</reference>
<name>A0ABT2AJ01_9BURK</name>
<proteinExistence type="predicted"/>
<dbReference type="Pfam" id="PF00271">
    <property type="entry name" value="Helicase_C"/>
    <property type="match status" value="1"/>
</dbReference>
<dbReference type="EMBL" id="JANUHA010000004">
    <property type="protein sequence ID" value="MCS0596196.1"/>
    <property type="molecule type" value="Genomic_DNA"/>
</dbReference>
<evidence type="ECO:0000256" key="2">
    <source>
        <dbReference type="ARBA" id="ARBA00022801"/>
    </source>
</evidence>
<evidence type="ECO:0000313" key="8">
    <source>
        <dbReference type="EMBL" id="MCS0596196.1"/>
    </source>
</evidence>
<dbReference type="Pfam" id="PF22527">
    <property type="entry name" value="DEXQc_Suv3"/>
    <property type="match status" value="1"/>
</dbReference>
<evidence type="ECO:0000259" key="7">
    <source>
        <dbReference type="PROSITE" id="PS51194"/>
    </source>
</evidence>
<protein>
    <submittedName>
        <fullName evidence="8">Helicase-related protein</fullName>
    </submittedName>
</protein>
<dbReference type="SMART" id="SM00490">
    <property type="entry name" value="HELICc"/>
    <property type="match status" value="1"/>
</dbReference>
<dbReference type="InterPro" id="IPR055206">
    <property type="entry name" value="DEXQc_SUV3"/>
</dbReference>
<keyword evidence="1" id="KW-0547">Nucleotide-binding</keyword>
<dbReference type="RefSeq" id="WP_258827244.1">
    <property type="nucleotide sequence ID" value="NZ_JANUHA010000004.1"/>
</dbReference>
<dbReference type="InterPro" id="IPR022192">
    <property type="entry name" value="SUV3_C"/>
</dbReference>
<dbReference type="PANTHER" id="PTHR12131">
    <property type="entry name" value="ATP-DEPENDENT RNA AND DNA HELICASE"/>
    <property type="match status" value="1"/>
</dbReference>
<dbReference type="InterPro" id="IPR001650">
    <property type="entry name" value="Helicase_C-like"/>
</dbReference>
<keyword evidence="4" id="KW-0067">ATP-binding</keyword>
<dbReference type="PROSITE" id="PS51194">
    <property type="entry name" value="HELICASE_CTER"/>
    <property type="match status" value="1"/>
</dbReference>
<evidence type="ECO:0000256" key="3">
    <source>
        <dbReference type="ARBA" id="ARBA00022806"/>
    </source>
</evidence>
<dbReference type="SUPFAM" id="SSF52540">
    <property type="entry name" value="P-loop containing nucleoside triphosphate hydrolases"/>
    <property type="match status" value="1"/>
</dbReference>
<comment type="caution">
    <text evidence="8">The sequence shown here is derived from an EMBL/GenBank/DDBJ whole genome shotgun (WGS) entry which is preliminary data.</text>
</comment>
<evidence type="ECO:0000313" key="9">
    <source>
        <dbReference type="Proteomes" id="UP001206572"/>
    </source>
</evidence>
<dbReference type="InterPro" id="IPR027417">
    <property type="entry name" value="P-loop_NTPase"/>
</dbReference>
<accession>A0ABT2AJ01</accession>
<evidence type="ECO:0000256" key="1">
    <source>
        <dbReference type="ARBA" id="ARBA00022741"/>
    </source>
</evidence>
<feature type="region of interest" description="Disordered" evidence="5">
    <location>
        <begin position="638"/>
        <end position="661"/>
    </location>
</feature>
<gene>
    <name evidence="8" type="ORF">NX780_07505</name>
</gene>
<evidence type="ECO:0000256" key="4">
    <source>
        <dbReference type="ARBA" id="ARBA00022840"/>
    </source>
</evidence>
<dbReference type="Proteomes" id="UP001206572">
    <property type="component" value="Unassembled WGS sequence"/>
</dbReference>
<dbReference type="Pfam" id="PF12513">
    <property type="entry name" value="SUV3_C"/>
    <property type="match status" value="1"/>
</dbReference>
<feature type="domain" description="Helicase ATP-binding" evidence="6">
    <location>
        <begin position="174"/>
        <end position="323"/>
    </location>
</feature>
<organism evidence="8 9">
    <name type="scientific">Massilia agri</name>
    <dbReference type="NCBI Taxonomy" id="1886785"/>
    <lineage>
        <taxon>Bacteria</taxon>
        <taxon>Pseudomonadati</taxon>
        <taxon>Pseudomonadota</taxon>
        <taxon>Betaproteobacteria</taxon>
        <taxon>Burkholderiales</taxon>
        <taxon>Oxalobacteraceae</taxon>
        <taxon>Telluria group</taxon>
        <taxon>Massilia</taxon>
    </lineage>
</organism>
<keyword evidence="3 8" id="KW-0347">Helicase</keyword>
<dbReference type="PANTHER" id="PTHR12131:SF1">
    <property type="entry name" value="ATP-DEPENDENT RNA HELICASE SUPV3L1, MITOCHONDRIAL-RELATED"/>
    <property type="match status" value="1"/>
</dbReference>
<dbReference type="InterPro" id="IPR050699">
    <property type="entry name" value="RNA-DNA_Helicase"/>
</dbReference>
<keyword evidence="2" id="KW-0378">Hydrolase</keyword>
<dbReference type="InterPro" id="IPR014001">
    <property type="entry name" value="Helicase_ATP-bd"/>
</dbReference>
<dbReference type="SMART" id="SM00487">
    <property type="entry name" value="DEXDc"/>
    <property type="match status" value="1"/>
</dbReference>
<sequence length="661" mass="74313">MNQSHPPSDDTEHDDAFLERELDFAERGIELVKMEGRVFLRFSGEVRYEGLRVPYRLVPARGVLAKPSKWRKMDMLARRDLLEERATPDAIEGLQTEVEEFVRDIAEEADDFGWDPMLFLHVLDELETSEPAEFVFHRISQRLTHAIEREQEERFAARTKESINLAEYPESFEVASRMGRKFIALLGPTNSGKTHRAMEALAKAESGVYLAPLRLLALENYERLQNARPHGKEIAVSLITGEERRIAEGATHVASTVEMLDTKTPVEVAVIDEIQMLADRDRGAAWTAAVCGAPASTVFLVGAPEARRAIEALAERLEVPLEVHVLKRMAPLAMEPSPVRKLGNLRRGDAVIAFSRRDVLMWRDMITEKGLSVATVYGNLSPEVRRAQAERFREGQADIVVGTDALAMGLNMPIARIVMTTTVKYNGYEEEEISAALAKQIAGRAGRYGVHEEGFVAGYDDDTHTVMRALMKEKIPPVPATGFAVAPSLEQLHRISSVTGETSLVKLLKRFVHNIDVPDGFFYPRITEEQNERAEWLDTLPLSVAEKFMLSLVPISTKVPVLQSAWEHWSLSLAKKKVSKLTPPTQELYYMNLQEVEDTCRMYSAYAWLGYREPEYFPSIELAQQLAREASERVDAMLQQQNAAARQRGGSGRTGGGKRRR</sequence>
<dbReference type="GO" id="GO:0004386">
    <property type="term" value="F:helicase activity"/>
    <property type="evidence" value="ECO:0007669"/>
    <property type="project" value="UniProtKB-KW"/>
</dbReference>
<dbReference type="Gene3D" id="1.20.58.1080">
    <property type="match status" value="1"/>
</dbReference>
<feature type="domain" description="Helicase C-terminal" evidence="7">
    <location>
        <begin position="338"/>
        <end position="486"/>
    </location>
</feature>
<evidence type="ECO:0000259" key="6">
    <source>
        <dbReference type="PROSITE" id="PS51192"/>
    </source>
</evidence>
<dbReference type="PROSITE" id="PS51192">
    <property type="entry name" value="HELICASE_ATP_BIND_1"/>
    <property type="match status" value="1"/>
</dbReference>
<dbReference type="Gene3D" id="3.40.50.300">
    <property type="entry name" value="P-loop containing nucleotide triphosphate hydrolases"/>
    <property type="match status" value="2"/>
</dbReference>